<dbReference type="CDD" id="cd23786">
    <property type="entry name" value="ELF_FANCL"/>
    <property type="match status" value="1"/>
</dbReference>
<dbReference type="InterPro" id="IPR026848">
    <property type="entry name" value="Fancl"/>
</dbReference>
<reference evidence="5 6" key="1">
    <citation type="journal article" date="2014" name="Nat. Commun.">
        <title>Molecular traces of alternative social organization in a termite genome.</title>
        <authorList>
            <person name="Terrapon N."/>
            <person name="Li C."/>
            <person name="Robertson H.M."/>
            <person name="Ji L."/>
            <person name="Meng X."/>
            <person name="Booth W."/>
            <person name="Chen Z."/>
            <person name="Childers C.P."/>
            <person name="Glastad K.M."/>
            <person name="Gokhale K."/>
            <person name="Gowin J."/>
            <person name="Gronenberg W."/>
            <person name="Hermansen R.A."/>
            <person name="Hu H."/>
            <person name="Hunt B.G."/>
            <person name="Huylmans A.K."/>
            <person name="Khalil S.M."/>
            <person name="Mitchell R.D."/>
            <person name="Munoz-Torres M.C."/>
            <person name="Mustard J.A."/>
            <person name="Pan H."/>
            <person name="Reese J.T."/>
            <person name="Scharf M.E."/>
            <person name="Sun F."/>
            <person name="Vogel H."/>
            <person name="Xiao J."/>
            <person name="Yang W."/>
            <person name="Yang Z."/>
            <person name="Yang Z."/>
            <person name="Zhou J."/>
            <person name="Zhu J."/>
            <person name="Brent C.S."/>
            <person name="Elsik C.G."/>
            <person name="Goodisman M.A."/>
            <person name="Liberles D.A."/>
            <person name="Roe R.M."/>
            <person name="Vargo E.L."/>
            <person name="Vilcinskas A."/>
            <person name="Wang J."/>
            <person name="Bornberg-Bauer E."/>
            <person name="Korb J."/>
            <person name="Zhang G."/>
            <person name="Liebig J."/>
        </authorList>
    </citation>
    <scope>NUCLEOTIDE SEQUENCE [LARGE SCALE GENOMIC DNA]</scope>
    <source>
        <tissue evidence="5">Whole organism</tissue>
    </source>
</reference>
<feature type="domain" description="Fanconi anemia complex subunit FancL WD-repeat containing" evidence="1">
    <location>
        <begin position="6"/>
        <end position="91"/>
    </location>
</feature>
<dbReference type="GO" id="GO:0006513">
    <property type="term" value="P:protein monoubiquitination"/>
    <property type="evidence" value="ECO:0007669"/>
    <property type="project" value="TreeGrafter"/>
</dbReference>
<dbReference type="SUPFAM" id="SSF57850">
    <property type="entry name" value="RING/U-box"/>
    <property type="match status" value="1"/>
</dbReference>
<dbReference type="InParanoid" id="A0A067QTB2"/>
<evidence type="ECO:0000313" key="6">
    <source>
        <dbReference type="Proteomes" id="UP000027135"/>
    </source>
</evidence>
<organism evidence="5 6">
    <name type="scientific">Zootermopsis nevadensis</name>
    <name type="common">Dampwood termite</name>
    <dbReference type="NCBI Taxonomy" id="136037"/>
    <lineage>
        <taxon>Eukaryota</taxon>
        <taxon>Metazoa</taxon>
        <taxon>Ecdysozoa</taxon>
        <taxon>Arthropoda</taxon>
        <taxon>Hexapoda</taxon>
        <taxon>Insecta</taxon>
        <taxon>Pterygota</taxon>
        <taxon>Neoptera</taxon>
        <taxon>Polyneoptera</taxon>
        <taxon>Dictyoptera</taxon>
        <taxon>Blattodea</taxon>
        <taxon>Blattoidea</taxon>
        <taxon>Termitoidae</taxon>
        <taxon>Termopsidae</taxon>
        <taxon>Zootermopsis</taxon>
    </lineage>
</organism>
<dbReference type="Pfam" id="PF09765">
    <property type="entry name" value="FANCL_d1"/>
    <property type="match status" value="1"/>
</dbReference>
<feature type="domain" description="FANCL UBC-like" evidence="4">
    <location>
        <begin position="203"/>
        <end position="297"/>
    </location>
</feature>
<dbReference type="EMBL" id="KK853541">
    <property type="protein sequence ID" value="KDR06870.1"/>
    <property type="molecule type" value="Genomic_DNA"/>
</dbReference>
<dbReference type="PANTHER" id="PTHR13206">
    <property type="entry name" value="UBIQUITIN LIGASE PROTEIN PHF9 FANCONI ANEMIA GROUP L PROTEIN"/>
    <property type="match status" value="1"/>
</dbReference>
<dbReference type="InterPro" id="IPR013083">
    <property type="entry name" value="Znf_RING/FYVE/PHD"/>
</dbReference>
<accession>A0A067QTB2</accession>
<dbReference type="InterPro" id="IPR026850">
    <property type="entry name" value="FANCL_C"/>
</dbReference>
<dbReference type="Pfam" id="PF18891">
    <property type="entry name" value="FANCL_d3"/>
    <property type="match status" value="1"/>
</dbReference>
<proteinExistence type="predicted"/>
<dbReference type="InterPro" id="IPR019162">
    <property type="entry name" value="FancL_WD-rpt_cont_dom"/>
</dbReference>
<dbReference type="OMA" id="NRPFHAK"/>
<feature type="domain" description="FANCL C-terminal" evidence="2">
    <location>
        <begin position="314"/>
        <end position="375"/>
    </location>
</feature>
<dbReference type="GO" id="GO:0043240">
    <property type="term" value="C:Fanconi anaemia nuclear complex"/>
    <property type="evidence" value="ECO:0007669"/>
    <property type="project" value="InterPro"/>
</dbReference>
<dbReference type="Pfam" id="PF11793">
    <property type="entry name" value="FANCL_C"/>
    <property type="match status" value="1"/>
</dbReference>
<dbReference type="CDD" id="cd23831">
    <property type="entry name" value="DRWD-N_FANCL"/>
    <property type="match status" value="1"/>
</dbReference>
<name>A0A067QTB2_ZOONE</name>
<dbReference type="InterPro" id="IPR016135">
    <property type="entry name" value="UBQ-conjugating_enzyme/RWD"/>
</dbReference>
<evidence type="ECO:0000259" key="2">
    <source>
        <dbReference type="Pfam" id="PF11793"/>
    </source>
</evidence>
<dbReference type="InterPro" id="IPR044037">
    <property type="entry name" value="FANCL_d3"/>
</dbReference>
<dbReference type="Gene3D" id="3.10.110.10">
    <property type="entry name" value="Ubiquitin Conjugating Enzyme"/>
    <property type="match status" value="1"/>
</dbReference>
<dbReference type="Pfam" id="PF18890">
    <property type="entry name" value="FANCL_d2"/>
    <property type="match status" value="1"/>
</dbReference>
<dbReference type="SMART" id="SM01197">
    <property type="entry name" value="FANCL_C"/>
    <property type="match status" value="1"/>
</dbReference>
<dbReference type="InterPro" id="IPR043003">
    <property type="entry name" value="FANCL_d3_sf"/>
</dbReference>
<dbReference type="FunCoup" id="A0A067QTB2">
    <property type="interactions" value="504"/>
</dbReference>
<sequence>MNDQLLVLKKFPLVVPQNRDFTLYKGFIQAGSEEFYICLHVPHYPFLNDLSIRCSWELSVILQGHEKNLNEWTKSCSSLFAYLECLQNLIMKCLEAGTAASLLHSDHHLLVKTYKHIISELEVLGLDHVLHVSSSLNEVKLQTVDQAGRNHILNLSLGMNYPSSPPVIHADLPEQLVRNIKTGSSLAAIYKSFVQQVSGLQMFWEVLDEVDRECWVIDPDNPTRKDMYRRIVIGSNVSIQITVDPFNATKRPDIKFLGSERAIIPFKKSLTEKFQFWSSDDGFIQNLKFVLGLSGFPAAPADTGHPQDLLHQGECAICFMARLEGELPSQACDNEKCGMLYHLSCLFEWLQTLPTSNKSFNYVHGECPNCSMAISCPKPSLYEN</sequence>
<feature type="domain" description="FANCL UBC-like" evidence="3">
    <location>
        <begin position="112"/>
        <end position="195"/>
    </location>
</feature>
<dbReference type="GO" id="GO:0061630">
    <property type="term" value="F:ubiquitin protein ligase activity"/>
    <property type="evidence" value="ECO:0007669"/>
    <property type="project" value="TreeGrafter"/>
</dbReference>
<dbReference type="Gene3D" id="3.30.40.10">
    <property type="entry name" value="Zinc/RING finger domain, C3HC4 (zinc finger)"/>
    <property type="match status" value="1"/>
</dbReference>
<dbReference type="AlphaFoldDB" id="A0A067QTB2"/>
<dbReference type="PANTHER" id="PTHR13206:SF0">
    <property type="entry name" value="E3 UBIQUITIN-PROTEIN LIGASE FANCL"/>
    <property type="match status" value="1"/>
</dbReference>
<evidence type="ECO:0000259" key="3">
    <source>
        <dbReference type="Pfam" id="PF18890"/>
    </source>
</evidence>
<evidence type="ECO:0000259" key="1">
    <source>
        <dbReference type="Pfam" id="PF09765"/>
    </source>
</evidence>
<dbReference type="CDD" id="cd23832">
    <property type="entry name" value="DRWD-C_FANCL"/>
    <property type="match status" value="1"/>
</dbReference>
<gene>
    <name evidence="5" type="ORF">L798_03351</name>
</gene>
<dbReference type="GO" id="GO:0036297">
    <property type="term" value="P:interstrand cross-link repair"/>
    <property type="evidence" value="ECO:0007669"/>
    <property type="project" value="InterPro"/>
</dbReference>
<evidence type="ECO:0000313" key="5">
    <source>
        <dbReference type="EMBL" id="KDR06870.1"/>
    </source>
</evidence>
<dbReference type="eggNOG" id="KOG3268">
    <property type="taxonomic scope" value="Eukaryota"/>
</dbReference>
<evidence type="ECO:0000259" key="4">
    <source>
        <dbReference type="Pfam" id="PF18891"/>
    </source>
</evidence>
<keyword evidence="6" id="KW-1185">Reference proteome</keyword>
<dbReference type="InterPro" id="IPR043898">
    <property type="entry name" value="FANCL_d2"/>
</dbReference>
<dbReference type="Proteomes" id="UP000027135">
    <property type="component" value="Unassembled WGS sequence"/>
</dbReference>
<dbReference type="Gene3D" id="3.10.110.20">
    <property type="entry name" value="RWD domain-like"/>
    <property type="match status" value="1"/>
</dbReference>
<protein>
    <submittedName>
        <fullName evidence="5">E3 ubiquitin-protein ligase FANCL</fullName>
    </submittedName>
</protein>
<dbReference type="CDD" id="cd16490">
    <property type="entry name" value="RING-CH-C4HC3_FANCL"/>
    <property type="match status" value="1"/>
</dbReference>
<dbReference type="STRING" id="136037.A0A067QTB2"/>